<dbReference type="Proteomes" id="UP000465062">
    <property type="component" value="Plasmid p6"/>
</dbReference>
<dbReference type="RefSeq" id="WP_159363386.1">
    <property type="nucleotide sequence ID" value="NZ_CP047395.1"/>
</dbReference>
<protein>
    <recommendedName>
        <fullName evidence="3">DUF3168 domain-containing protein</fullName>
    </recommendedName>
</protein>
<proteinExistence type="predicted"/>
<sequence length="136" mass="15895">MNERSKELIKEQNRAIPQVLADHFELPVFQDNINNDEVPPDHNYFLIVYGDISRSENQKATGKHLSQDIYVVYLSENNDEVDENCIDIITLVEEVKAISFQRTTKERVQKAETSEFVDRVTLIFSRMIKYERSVSI</sequence>
<name>A0A6I6UWV5_9BACI</name>
<dbReference type="KEGG" id="bvq:FHE72_23515"/>
<evidence type="ECO:0008006" key="3">
    <source>
        <dbReference type="Google" id="ProtNLM"/>
    </source>
</evidence>
<geneLocation type="plasmid" evidence="1 2">
    <name>p6</name>
</geneLocation>
<evidence type="ECO:0000313" key="2">
    <source>
        <dbReference type="Proteomes" id="UP000465062"/>
    </source>
</evidence>
<dbReference type="EMBL" id="CP047395">
    <property type="protein sequence ID" value="QHE63963.1"/>
    <property type="molecule type" value="Genomic_DNA"/>
</dbReference>
<keyword evidence="1" id="KW-0614">Plasmid</keyword>
<organism evidence="1 2">
    <name type="scientific">Rossellomorea vietnamensis</name>
    <dbReference type="NCBI Taxonomy" id="218284"/>
    <lineage>
        <taxon>Bacteria</taxon>
        <taxon>Bacillati</taxon>
        <taxon>Bacillota</taxon>
        <taxon>Bacilli</taxon>
        <taxon>Bacillales</taxon>
        <taxon>Bacillaceae</taxon>
        <taxon>Rossellomorea</taxon>
    </lineage>
</organism>
<gene>
    <name evidence="1" type="ORF">FHE72_23515</name>
</gene>
<evidence type="ECO:0000313" key="1">
    <source>
        <dbReference type="EMBL" id="QHE63963.1"/>
    </source>
</evidence>
<dbReference type="AlphaFoldDB" id="A0A6I6UWV5"/>
<reference evidence="1 2" key="1">
    <citation type="submission" date="2019-06" db="EMBL/GenBank/DDBJ databases">
        <title>An operon consisting of a P-type ATPase gene and a transcriptional regular gene given the different cadmium resistance in Bacillus vietamensis 151-6 and Bacillus marisflavi 151-25.</title>
        <authorList>
            <person name="Yu X."/>
        </authorList>
    </citation>
    <scope>NUCLEOTIDE SEQUENCE [LARGE SCALE GENOMIC DNA]</scope>
    <source>
        <strain evidence="1 2">151-6</strain>
        <plasmid evidence="1 2">p6</plasmid>
    </source>
</reference>
<accession>A0A6I6UWV5</accession>